<dbReference type="AlphaFoldDB" id="A0A158Q6C3"/>
<dbReference type="OrthoDB" id="869189at2759"/>
<accession>A0A158Q6C3</accession>
<evidence type="ECO:0000256" key="9">
    <source>
        <dbReference type="RuleBase" id="RU363100"/>
    </source>
</evidence>
<keyword evidence="5 9" id="KW-0999">Mitochondrion inner membrane</keyword>
<keyword evidence="8 9" id="KW-0472">Membrane</keyword>
<protein>
    <recommendedName>
        <fullName evidence="9">Mitochondrial pyruvate carrier</fullName>
    </recommendedName>
</protein>
<reference evidence="10 12" key="2">
    <citation type="submission" date="2018-11" db="EMBL/GenBank/DDBJ databases">
        <authorList>
            <consortium name="Pathogen Informatics"/>
        </authorList>
    </citation>
    <scope>NUCLEOTIDE SEQUENCE [LARGE SCALE GENOMIC DNA]</scope>
</reference>
<dbReference type="InterPro" id="IPR005336">
    <property type="entry name" value="MPC"/>
</dbReference>
<keyword evidence="4 9" id="KW-0812">Transmembrane</keyword>
<name>A0A158Q6C3_DRAME</name>
<dbReference type="GO" id="GO:0006850">
    <property type="term" value="P:pyruvate import into mitochondria"/>
    <property type="evidence" value="ECO:0007669"/>
    <property type="project" value="InterPro"/>
</dbReference>
<comment type="subcellular location">
    <subcellularLocation>
        <location evidence="1 9">Mitochondrion inner membrane</location>
        <topology evidence="1 9">Multi-pass membrane protein</topology>
    </subcellularLocation>
</comment>
<comment type="function">
    <text evidence="9">Mediates the uptake of pyruvate into mitochondria.</text>
</comment>
<dbReference type="PANTHER" id="PTHR14154">
    <property type="entry name" value="UPF0041 BRAIN PROTEIN 44-RELATED"/>
    <property type="match status" value="1"/>
</dbReference>
<evidence type="ECO:0000256" key="8">
    <source>
        <dbReference type="ARBA" id="ARBA00023136"/>
    </source>
</evidence>
<comment type="similarity">
    <text evidence="2 9">Belongs to the mitochondrial pyruvate carrier (MPC) (TC 2.A.105) family.</text>
</comment>
<dbReference type="Proteomes" id="UP000038040">
    <property type="component" value="Unplaced"/>
</dbReference>
<evidence type="ECO:0000313" key="12">
    <source>
        <dbReference type="Proteomes" id="UP000274756"/>
    </source>
</evidence>
<dbReference type="GO" id="GO:0005743">
    <property type="term" value="C:mitochondrial inner membrane"/>
    <property type="evidence" value="ECO:0007669"/>
    <property type="project" value="UniProtKB-SubCell"/>
</dbReference>
<evidence type="ECO:0000256" key="2">
    <source>
        <dbReference type="ARBA" id="ARBA00006416"/>
    </source>
</evidence>
<dbReference type="Proteomes" id="UP000274756">
    <property type="component" value="Unassembled WGS sequence"/>
</dbReference>
<evidence type="ECO:0000256" key="4">
    <source>
        <dbReference type="ARBA" id="ARBA00022692"/>
    </source>
</evidence>
<gene>
    <name evidence="10" type="ORF">DME_LOCUS3311</name>
</gene>
<evidence type="ECO:0000256" key="5">
    <source>
        <dbReference type="ARBA" id="ARBA00022792"/>
    </source>
</evidence>
<evidence type="ECO:0000256" key="1">
    <source>
        <dbReference type="ARBA" id="ARBA00004448"/>
    </source>
</evidence>
<keyword evidence="3 9" id="KW-0813">Transport</keyword>
<dbReference type="WBParaSite" id="DME_0000968201-mRNA-1">
    <property type="protein sequence ID" value="DME_0000968201-mRNA-1"/>
    <property type="gene ID" value="DME_0000968201"/>
</dbReference>
<organism evidence="11 13">
    <name type="scientific">Dracunculus medinensis</name>
    <name type="common">Guinea worm</name>
    <dbReference type="NCBI Taxonomy" id="318479"/>
    <lineage>
        <taxon>Eukaryota</taxon>
        <taxon>Metazoa</taxon>
        <taxon>Ecdysozoa</taxon>
        <taxon>Nematoda</taxon>
        <taxon>Chromadorea</taxon>
        <taxon>Rhabditida</taxon>
        <taxon>Spirurina</taxon>
        <taxon>Dracunculoidea</taxon>
        <taxon>Dracunculidae</taxon>
        <taxon>Dracunculus</taxon>
    </lineage>
</organism>
<evidence type="ECO:0000313" key="10">
    <source>
        <dbReference type="EMBL" id="VDN53338.1"/>
    </source>
</evidence>
<evidence type="ECO:0000256" key="3">
    <source>
        <dbReference type="ARBA" id="ARBA00022448"/>
    </source>
</evidence>
<keyword evidence="12" id="KW-1185">Reference proteome</keyword>
<comment type="caution">
    <text evidence="9">Lacks conserved residue(s) required for the propagation of feature annotation.</text>
</comment>
<sequence length="123" mass="13909">MSAIYRGLCRIGDKYIYPVLPSFAKAVWNHEAGPKTVFFWAPTIKWCLVGAGVSDFTRPVQKLSVYQNAALCATGAIWARYCFVIVPKNYYLASVNIFLCLVGLVQLLRIANFEWFSSEVVLY</sequence>
<evidence type="ECO:0000256" key="6">
    <source>
        <dbReference type="ARBA" id="ARBA00022989"/>
    </source>
</evidence>
<dbReference type="EMBL" id="UYYG01000122">
    <property type="protein sequence ID" value="VDN53338.1"/>
    <property type="molecule type" value="Genomic_DNA"/>
</dbReference>
<dbReference type="Pfam" id="PF03650">
    <property type="entry name" value="MPC"/>
    <property type="match status" value="1"/>
</dbReference>
<evidence type="ECO:0000313" key="11">
    <source>
        <dbReference type="Proteomes" id="UP000038040"/>
    </source>
</evidence>
<reference evidence="13" key="1">
    <citation type="submission" date="2016-04" db="UniProtKB">
        <authorList>
            <consortium name="WormBaseParasite"/>
        </authorList>
    </citation>
    <scope>IDENTIFICATION</scope>
</reference>
<evidence type="ECO:0000313" key="13">
    <source>
        <dbReference type="WBParaSite" id="DME_0000968201-mRNA-1"/>
    </source>
</evidence>
<evidence type="ECO:0000256" key="7">
    <source>
        <dbReference type="ARBA" id="ARBA00023128"/>
    </source>
</evidence>
<proteinExistence type="inferred from homology"/>
<keyword evidence="6 9" id="KW-1133">Transmembrane helix</keyword>
<keyword evidence="7 9" id="KW-0496">Mitochondrion</keyword>
<dbReference type="STRING" id="318479.A0A158Q6C3"/>
<feature type="transmembrane region" description="Helical" evidence="9">
    <location>
        <begin position="90"/>
        <end position="111"/>
    </location>
</feature>